<protein>
    <submittedName>
        <fullName evidence="2">Uncharacterized protein</fullName>
    </submittedName>
</protein>
<gene>
    <name evidence="2" type="ORF">AA314_09850</name>
</gene>
<evidence type="ECO:0000256" key="1">
    <source>
        <dbReference type="SAM" id="MobiDB-lite"/>
    </source>
</evidence>
<evidence type="ECO:0000313" key="3">
    <source>
        <dbReference type="Proteomes" id="UP000035579"/>
    </source>
</evidence>
<sequence length="59" mass="6470">MRWLLIPHARSPKATPTRPALRLLMAREPGLVPGIQEEGPGSRPVRPPPSGEAREPFPP</sequence>
<accession>A0AAC8QIM4</accession>
<proteinExistence type="predicted"/>
<evidence type="ECO:0000313" key="2">
    <source>
        <dbReference type="EMBL" id="AKJ08224.1"/>
    </source>
</evidence>
<organism evidence="2 3">
    <name type="scientific">Archangium gephyra</name>
    <dbReference type="NCBI Taxonomy" id="48"/>
    <lineage>
        <taxon>Bacteria</taxon>
        <taxon>Pseudomonadati</taxon>
        <taxon>Myxococcota</taxon>
        <taxon>Myxococcia</taxon>
        <taxon>Myxococcales</taxon>
        <taxon>Cystobacterineae</taxon>
        <taxon>Archangiaceae</taxon>
        <taxon>Archangium</taxon>
    </lineage>
</organism>
<dbReference type="EMBL" id="CP011509">
    <property type="protein sequence ID" value="AKJ08224.1"/>
    <property type="molecule type" value="Genomic_DNA"/>
</dbReference>
<reference evidence="2 3" key="1">
    <citation type="submission" date="2015-05" db="EMBL/GenBank/DDBJ databases">
        <title>Genome assembly of Archangium gephyra DSM 2261.</title>
        <authorList>
            <person name="Sharma G."/>
            <person name="Subramanian S."/>
        </authorList>
    </citation>
    <scope>NUCLEOTIDE SEQUENCE [LARGE SCALE GENOMIC DNA]</scope>
    <source>
        <strain evidence="2 3">DSM 2261</strain>
    </source>
</reference>
<dbReference type="AlphaFoldDB" id="A0AAC8QIM4"/>
<dbReference type="KEGG" id="age:AA314_09850"/>
<dbReference type="Proteomes" id="UP000035579">
    <property type="component" value="Chromosome"/>
</dbReference>
<name>A0AAC8QIM4_9BACT</name>
<feature type="region of interest" description="Disordered" evidence="1">
    <location>
        <begin position="26"/>
        <end position="59"/>
    </location>
</feature>